<name>A0A0B2VXE4_TOXCA</name>
<dbReference type="Gene3D" id="1.10.472.10">
    <property type="entry name" value="Cyclin-like"/>
    <property type="match status" value="1"/>
</dbReference>
<keyword evidence="2" id="KW-1185">Reference proteome</keyword>
<dbReference type="STRING" id="6265.A0A0B2VXE4"/>
<dbReference type="GO" id="GO:0035861">
    <property type="term" value="C:site of double-strand break"/>
    <property type="evidence" value="ECO:0007669"/>
    <property type="project" value="TreeGrafter"/>
</dbReference>
<dbReference type="AlphaFoldDB" id="A0A0B2VXE4"/>
<evidence type="ECO:0000313" key="1">
    <source>
        <dbReference type="EMBL" id="KHN86303.1"/>
    </source>
</evidence>
<comment type="caution">
    <text evidence="1">The sequence shown here is derived from an EMBL/GenBank/DDBJ whole genome shotgun (WGS) entry which is preliminary data.</text>
</comment>
<dbReference type="PANTHER" id="PTHR21615">
    <property type="entry name" value="CYCLIN N-TERMINAL DOMAIN-CONTAINING PROTEIN 1"/>
    <property type="match status" value="1"/>
</dbReference>
<dbReference type="OMA" id="CFKETRI"/>
<dbReference type="OrthoDB" id="9983043at2759"/>
<evidence type="ECO:0000313" key="2">
    <source>
        <dbReference type="Proteomes" id="UP000031036"/>
    </source>
</evidence>
<gene>
    <name evidence="1" type="primary">Cntd1</name>
    <name evidence="1" type="ORF">Tcan_04062</name>
</gene>
<reference evidence="1 2" key="1">
    <citation type="submission" date="2014-11" db="EMBL/GenBank/DDBJ databases">
        <title>Genetic blueprint of the zoonotic pathogen Toxocara canis.</title>
        <authorList>
            <person name="Zhu X.-Q."/>
            <person name="Korhonen P.K."/>
            <person name="Cai H."/>
            <person name="Young N.D."/>
            <person name="Nejsum P."/>
            <person name="von Samson-Himmelstjerna G."/>
            <person name="Boag P.R."/>
            <person name="Tan P."/>
            <person name="Li Q."/>
            <person name="Min J."/>
            <person name="Yang Y."/>
            <person name="Wang X."/>
            <person name="Fang X."/>
            <person name="Hall R.S."/>
            <person name="Hofmann A."/>
            <person name="Sternberg P.W."/>
            <person name="Jex A.R."/>
            <person name="Gasser R.B."/>
        </authorList>
    </citation>
    <scope>NUCLEOTIDE SEQUENCE [LARGE SCALE GENOMIC DNA]</scope>
    <source>
        <strain evidence="1">PN_DK_2014</strain>
    </source>
</reference>
<dbReference type="CDD" id="cd20541">
    <property type="entry name" value="CYCLIN_CNTD1"/>
    <property type="match status" value="1"/>
</dbReference>
<sequence>MDFRALALIGSSSLKSCVDGVAIEELGTTKNNVHPTVSDFDDVHYSLAEDMHEDWLCVLAAENVQRISDAVEWDHTFLTTAAVEYIFTVCVRLRLPQEVKYSAALIFNDFMLTHVDDLYQIVHESGHPNGSKQIEWERVETNLSRQTTLRILSAIQIASKLHSFHDSLSRRMVKLCLKTLGYAYTEDSVMRSEVRILKSLDWKVSCRHIPLVYAETLLKMLERRLTEKFNAATYWQFTLLCMDCVFMFWDDILKRMLINVLGSAANNFPKSRLCRVRADWMLLGAGVIAAAASCADGVVMADQVIVQLHEICGTPQDDITDMCVAILEFVIEKEKKKDKTTPNLRDVITGR</sequence>
<dbReference type="EMBL" id="JPKZ01000634">
    <property type="protein sequence ID" value="KHN86303.1"/>
    <property type="molecule type" value="Genomic_DNA"/>
</dbReference>
<dbReference type="InterPro" id="IPR036915">
    <property type="entry name" value="Cyclin-like_sf"/>
</dbReference>
<dbReference type="GO" id="GO:0007131">
    <property type="term" value="P:reciprocal meiotic recombination"/>
    <property type="evidence" value="ECO:0007669"/>
    <property type="project" value="TreeGrafter"/>
</dbReference>
<proteinExistence type="predicted"/>
<accession>A0A0B2VXE4</accession>
<organism evidence="1 2">
    <name type="scientific">Toxocara canis</name>
    <name type="common">Canine roundworm</name>
    <dbReference type="NCBI Taxonomy" id="6265"/>
    <lineage>
        <taxon>Eukaryota</taxon>
        <taxon>Metazoa</taxon>
        <taxon>Ecdysozoa</taxon>
        <taxon>Nematoda</taxon>
        <taxon>Chromadorea</taxon>
        <taxon>Rhabditida</taxon>
        <taxon>Spirurina</taxon>
        <taxon>Ascaridomorpha</taxon>
        <taxon>Ascaridoidea</taxon>
        <taxon>Toxocaridae</taxon>
        <taxon>Toxocara</taxon>
    </lineage>
</organism>
<dbReference type="SUPFAM" id="SSF47954">
    <property type="entry name" value="Cyclin-like"/>
    <property type="match status" value="1"/>
</dbReference>
<protein>
    <submittedName>
        <fullName evidence="1">Cyclin N-terminal domain-containing protein 1</fullName>
    </submittedName>
</protein>
<dbReference type="PANTHER" id="PTHR21615:SF2">
    <property type="entry name" value="CYCLIN N-TERMINAL DOMAIN-CONTAINING PROTEIN 1"/>
    <property type="match status" value="1"/>
</dbReference>
<dbReference type="Proteomes" id="UP000031036">
    <property type="component" value="Unassembled WGS sequence"/>
</dbReference>